<protein>
    <submittedName>
        <fullName evidence="1">Zinc-binding alcohol dehydrogenase family protein</fullName>
    </submittedName>
</protein>
<evidence type="ECO:0000313" key="1">
    <source>
        <dbReference type="EMBL" id="SOC41857.1"/>
    </source>
</evidence>
<name>A0A285UJJ3_9HYPH</name>
<dbReference type="EMBL" id="OBQD01000009">
    <property type="protein sequence ID" value="SOC41857.1"/>
    <property type="molecule type" value="Genomic_DNA"/>
</dbReference>
<reference evidence="1 2" key="1">
    <citation type="submission" date="2017-08" db="EMBL/GenBank/DDBJ databases">
        <authorList>
            <person name="de Groot N.N."/>
        </authorList>
    </citation>
    <scope>NUCLEOTIDE SEQUENCE [LARGE SCALE GENOMIC DNA]</scope>
    <source>
        <strain evidence="1 2">JC85</strain>
    </source>
</reference>
<organism evidence="1 2">
    <name type="scientific">Rhizobium subbaraonis</name>
    <dbReference type="NCBI Taxonomy" id="908946"/>
    <lineage>
        <taxon>Bacteria</taxon>
        <taxon>Pseudomonadati</taxon>
        <taxon>Pseudomonadota</taxon>
        <taxon>Alphaproteobacteria</taxon>
        <taxon>Hyphomicrobiales</taxon>
        <taxon>Rhizobiaceae</taxon>
        <taxon>Rhizobium/Agrobacterium group</taxon>
        <taxon>Rhizobium</taxon>
    </lineage>
</organism>
<proteinExistence type="predicted"/>
<dbReference type="AlphaFoldDB" id="A0A285UJJ3"/>
<evidence type="ECO:0000313" key="2">
    <source>
        <dbReference type="Proteomes" id="UP000219167"/>
    </source>
</evidence>
<keyword evidence="2" id="KW-1185">Reference proteome</keyword>
<dbReference type="Pfam" id="PF13602">
    <property type="entry name" value="ADH_zinc_N_2"/>
    <property type="match status" value="1"/>
</dbReference>
<sequence length="75" mass="8301">MENLNLSFVNIGLPQIARDHRNRLRQVKILKAIADMVDRGALCAHIDRLVSFEGVGDAHRALEAGETIGRVVLLI</sequence>
<gene>
    <name evidence="1" type="ORF">SAMN05892877_109125</name>
</gene>
<accession>A0A285UJJ3</accession>
<dbReference type="Gene3D" id="3.90.180.10">
    <property type="entry name" value="Medium-chain alcohol dehydrogenases, catalytic domain"/>
    <property type="match status" value="1"/>
</dbReference>
<dbReference type="Proteomes" id="UP000219167">
    <property type="component" value="Unassembled WGS sequence"/>
</dbReference>